<dbReference type="Gene3D" id="3.40.50.300">
    <property type="entry name" value="P-loop containing nucleotide triphosphate hydrolases"/>
    <property type="match status" value="1"/>
</dbReference>
<proteinExistence type="inferred from homology"/>
<dbReference type="PROSITE" id="PS00211">
    <property type="entry name" value="ABC_TRANSPORTER_1"/>
    <property type="match status" value="1"/>
</dbReference>
<comment type="catalytic activity">
    <reaction evidence="8">
        <text>tungstate(in) + ATP + H2O = tungstate(out) + ADP + phosphate + H(+)</text>
        <dbReference type="Rhea" id="RHEA:35027"/>
        <dbReference type="ChEBI" id="CHEBI:15377"/>
        <dbReference type="ChEBI" id="CHEBI:15378"/>
        <dbReference type="ChEBI" id="CHEBI:30616"/>
        <dbReference type="ChEBI" id="CHEBI:43474"/>
        <dbReference type="ChEBI" id="CHEBI:46502"/>
        <dbReference type="ChEBI" id="CHEBI:456216"/>
        <dbReference type="EC" id="7.3.2.6"/>
    </reaction>
</comment>
<dbReference type="eggNOG" id="arCOG00175">
    <property type="taxonomic scope" value="Archaea"/>
</dbReference>
<dbReference type="GO" id="GO:0016887">
    <property type="term" value="F:ATP hydrolysis activity"/>
    <property type="evidence" value="ECO:0007669"/>
    <property type="project" value="InterPro"/>
</dbReference>
<dbReference type="InterPro" id="IPR003439">
    <property type="entry name" value="ABC_transporter-like_ATP-bd"/>
</dbReference>
<gene>
    <name evidence="10" type="ordered locus">Cmaq_0505</name>
</gene>
<sequence>MGVALKLINVELMLGSFKLGPITTSMNNGTYNVIMGPTGSGKSTLIKVIAGAYRPNSGSVIINGEDVTGKPPELRGIAYVPQGYALFDHMTVYENIEYGLKVRGVPRRIRVIEVRRIAEDLGILNLLNRRVRGLSGGESQKVALARALIIKPKVLLLDEPMSMMDVSTRESLIPLLRSIPSKFNTVVVHVTHDRNEAYALADKILVLNNGQLIEENEPEVIFTRPSRLFTAQFVGFSNIIPATAVKAPQGSMVRVGNHTLYSTESVEGKVYVCIRPEWFREDNGDEGNVIKGTVIEVERTSVGFRVMINADGVLFTAITQSKPSKGDSLTLTIPPNLIHLIPAVE</sequence>
<keyword evidence="2" id="KW-0547">Nucleotide-binding</keyword>
<evidence type="ECO:0000256" key="2">
    <source>
        <dbReference type="ARBA" id="ARBA00022741"/>
    </source>
</evidence>
<dbReference type="AlphaFoldDB" id="A8MC44"/>
<dbReference type="Pfam" id="PF00005">
    <property type="entry name" value="ABC_tran"/>
    <property type="match status" value="1"/>
</dbReference>
<keyword evidence="3" id="KW-0067">ATP-binding</keyword>
<evidence type="ECO:0000313" key="11">
    <source>
        <dbReference type="Proteomes" id="UP000001137"/>
    </source>
</evidence>
<evidence type="ECO:0000256" key="8">
    <source>
        <dbReference type="ARBA" id="ARBA00047936"/>
    </source>
</evidence>
<dbReference type="InterPro" id="IPR017871">
    <property type="entry name" value="ABC_transporter-like_CS"/>
</dbReference>
<evidence type="ECO:0000256" key="4">
    <source>
        <dbReference type="ARBA" id="ARBA00038307"/>
    </source>
</evidence>
<keyword evidence="11" id="KW-1185">Reference proteome</keyword>
<evidence type="ECO:0000313" key="10">
    <source>
        <dbReference type="EMBL" id="ABW01350.1"/>
    </source>
</evidence>
<dbReference type="EMBL" id="CP000852">
    <property type="protein sequence ID" value="ABW01350.1"/>
    <property type="molecule type" value="Genomic_DNA"/>
</dbReference>
<keyword evidence="1" id="KW-0813">Transport</keyword>
<dbReference type="GeneID" id="5710150"/>
<dbReference type="GO" id="GO:1901238">
    <property type="term" value="F:ABC-type tungstate transporter activity"/>
    <property type="evidence" value="ECO:0007669"/>
    <property type="project" value="UniProtKB-EC"/>
</dbReference>
<dbReference type="PROSITE" id="PS50893">
    <property type="entry name" value="ABC_TRANSPORTER_2"/>
    <property type="match status" value="1"/>
</dbReference>
<dbReference type="SUPFAM" id="SSF52540">
    <property type="entry name" value="P-loop containing nucleoside triphosphate hydrolases"/>
    <property type="match status" value="1"/>
</dbReference>
<dbReference type="RefSeq" id="WP_012185570.1">
    <property type="nucleotide sequence ID" value="NC_009954.1"/>
</dbReference>
<dbReference type="STRING" id="397948.Cmaq_0505"/>
<dbReference type="SUPFAM" id="SSF50331">
    <property type="entry name" value="MOP-like"/>
    <property type="match status" value="1"/>
</dbReference>
<dbReference type="InterPro" id="IPR003593">
    <property type="entry name" value="AAA+_ATPase"/>
</dbReference>
<dbReference type="InterPro" id="IPR050093">
    <property type="entry name" value="ABC_SmlMolc_Importer"/>
</dbReference>
<dbReference type="Gene3D" id="2.40.50.100">
    <property type="match status" value="1"/>
</dbReference>
<comment type="subunit">
    <text evidence="5">The complex is composed of two ATP-binding proteins (WtpC), two transmembrane proteins (WtpB) and a solute-binding protein (WtpA).</text>
</comment>
<dbReference type="HOGENOM" id="CLU_000604_1_1_2"/>
<dbReference type="PANTHER" id="PTHR42781">
    <property type="entry name" value="SPERMIDINE/PUTRESCINE IMPORT ATP-BINDING PROTEIN POTA"/>
    <property type="match status" value="1"/>
</dbReference>
<dbReference type="InterPro" id="IPR008995">
    <property type="entry name" value="Mo/tungstate-bd_C_term_dom"/>
</dbReference>
<feature type="domain" description="ABC transporter" evidence="9">
    <location>
        <begin position="3"/>
        <end position="234"/>
    </location>
</feature>
<evidence type="ECO:0000256" key="5">
    <source>
        <dbReference type="ARBA" id="ARBA00038781"/>
    </source>
</evidence>
<protein>
    <recommendedName>
        <fullName evidence="7">Molybdate/tungstate import ATP-binding protein WtpC</fullName>
        <ecNumber evidence="6">7.3.2.6</ecNumber>
    </recommendedName>
</protein>
<dbReference type="KEGG" id="cma:Cmaq_0505"/>
<dbReference type="Proteomes" id="UP000001137">
    <property type="component" value="Chromosome"/>
</dbReference>
<comment type="similarity">
    <text evidence="4">Belongs to the ABC transporter superfamily. Sulfate/tungstate importer (TC 3.A.1.6) family.</text>
</comment>
<evidence type="ECO:0000256" key="3">
    <source>
        <dbReference type="ARBA" id="ARBA00022840"/>
    </source>
</evidence>
<dbReference type="SMART" id="SM00382">
    <property type="entry name" value="AAA"/>
    <property type="match status" value="1"/>
</dbReference>
<organism evidence="10 11">
    <name type="scientific">Caldivirga maquilingensis (strain ATCC 700844 / DSM 13496 / JCM 10307 / IC-167)</name>
    <dbReference type="NCBI Taxonomy" id="397948"/>
    <lineage>
        <taxon>Archaea</taxon>
        <taxon>Thermoproteota</taxon>
        <taxon>Thermoprotei</taxon>
        <taxon>Thermoproteales</taxon>
        <taxon>Thermoproteaceae</taxon>
        <taxon>Caldivirga</taxon>
    </lineage>
</organism>
<evidence type="ECO:0000259" key="9">
    <source>
        <dbReference type="PROSITE" id="PS50893"/>
    </source>
</evidence>
<dbReference type="EC" id="7.3.2.6" evidence="6"/>
<accession>A8MC44</accession>
<evidence type="ECO:0000256" key="7">
    <source>
        <dbReference type="ARBA" id="ARBA00041133"/>
    </source>
</evidence>
<evidence type="ECO:0000256" key="6">
    <source>
        <dbReference type="ARBA" id="ARBA00039025"/>
    </source>
</evidence>
<name>A8MC44_CALMQ</name>
<dbReference type="PANTHER" id="PTHR42781:SF4">
    <property type="entry name" value="SPERMIDINE_PUTRESCINE IMPORT ATP-BINDING PROTEIN POTA"/>
    <property type="match status" value="1"/>
</dbReference>
<dbReference type="InterPro" id="IPR027417">
    <property type="entry name" value="P-loop_NTPase"/>
</dbReference>
<evidence type="ECO:0000256" key="1">
    <source>
        <dbReference type="ARBA" id="ARBA00022448"/>
    </source>
</evidence>
<reference evidence="10 11" key="1">
    <citation type="submission" date="2007-10" db="EMBL/GenBank/DDBJ databases">
        <title>Complete sequence of Caldivirga maquilingensis IC-167.</title>
        <authorList>
            <consortium name="US DOE Joint Genome Institute"/>
            <person name="Copeland A."/>
            <person name="Lucas S."/>
            <person name="Lapidus A."/>
            <person name="Barry K."/>
            <person name="Glavina del Rio T."/>
            <person name="Dalin E."/>
            <person name="Tice H."/>
            <person name="Pitluck S."/>
            <person name="Saunders E."/>
            <person name="Brettin T."/>
            <person name="Bruce D."/>
            <person name="Detter J.C."/>
            <person name="Han C."/>
            <person name="Schmutz J."/>
            <person name="Larimer F."/>
            <person name="Land M."/>
            <person name="Hauser L."/>
            <person name="Kyrpides N."/>
            <person name="Ivanova N."/>
            <person name="Biddle J.F."/>
            <person name="Zhang Z."/>
            <person name="Fitz-Gibbon S.T."/>
            <person name="Lowe T.M."/>
            <person name="Saltikov C."/>
            <person name="House C.H."/>
            <person name="Richardson P."/>
        </authorList>
    </citation>
    <scope>NUCLEOTIDE SEQUENCE [LARGE SCALE GENOMIC DNA]</scope>
    <source>
        <strain evidence="11">ATCC 700844 / DSM 13496 / JCM 10307 / IC-167</strain>
    </source>
</reference>
<dbReference type="GO" id="GO:0005524">
    <property type="term" value="F:ATP binding"/>
    <property type="evidence" value="ECO:0007669"/>
    <property type="project" value="UniProtKB-KW"/>
</dbReference>